<protein>
    <recommendedName>
        <fullName evidence="9">Protein translocase subunit SecE</fullName>
    </recommendedName>
</protein>
<evidence type="ECO:0000256" key="7">
    <source>
        <dbReference type="ARBA" id="ARBA00023010"/>
    </source>
</evidence>
<proteinExistence type="inferred from homology"/>
<accession>A0ABN0U5W1</accession>
<dbReference type="InterPro" id="IPR005807">
    <property type="entry name" value="SecE_bac"/>
</dbReference>
<keyword evidence="11" id="KW-1185">Reference proteome</keyword>
<dbReference type="HAMAP" id="MF_00422">
    <property type="entry name" value="SecE"/>
    <property type="match status" value="1"/>
</dbReference>
<evidence type="ECO:0000256" key="1">
    <source>
        <dbReference type="ARBA" id="ARBA00004370"/>
    </source>
</evidence>
<dbReference type="InterPro" id="IPR001901">
    <property type="entry name" value="Translocase_SecE/Sec61-g"/>
</dbReference>
<sequence>MADGDTGRKVRCADDTRQLRMNTKAEQPKGTNAADIGKLVLAGLVLAAGIFAYSWFNNDANVPGTVRLLGVLAALVIALAIAAFTGPGRRVRHFISESQFEMRKVVWPTRDETLKTTGIIILVVIILSLLLGLIDLILKSVILDWLLKLGS</sequence>
<dbReference type="Proteomes" id="UP001500657">
    <property type="component" value="Unassembled WGS sequence"/>
</dbReference>
<dbReference type="InterPro" id="IPR038379">
    <property type="entry name" value="SecE_sf"/>
</dbReference>
<evidence type="ECO:0000256" key="5">
    <source>
        <dbReference type="ARBA" id="ARBA00022927"/>
    </source>
</evidence>
<dbReference type="Gene3D" id="1.20.5.1030">
    <property type="entry name" value="Preprotein translocase secy subunit"/>
    <property type="match status" value="1"/>
</dbReference>
<comment type="caution">
    <text evidence="10">The sequence shown here is derived from an EMBL/GenBank/DDBJ whole genome shotgun (WGS) entry which is preliminary data.</text>
</comment>
<evidence type="ECO:0000313" key="10">
    <source>
        <dbReference type="EMBL" id="GAA0239744.1"/>
    </source>
</evidence>
<comment type="subcellular location">
    <subcellularLocation>
        <location evidence="1">Membrane</location>
    </subcellularLocation>
</comment>
<keyword evidence="3 9" id="KW-1003">Cell membrane</keyword>
<evidence type="ECO:0000256" key="2">
    <source>
        <dbReference type="ARBA" id="ARBA00022448"/>
    </source>
</evidence>
<keyword evidence="5 9" id="KW-0653">Protein transport</keyword>
<dbReference type="NCBIfam" id="TIGR00964">
    <property type="entry name" value="secE_bact"/>
    <property type="match status" value="1"/>
</dbReference>
<keyword evidence="4 9" id="KW-0812">Transmembrane</keyword>
<dbReference type="PANTHER" id="PTHR33910:SF1">
    <property type="entry name" value="PROTEIN TRANSLOCASE SUBUNIT SECE"/>
    <property type="match status" value="1"/>
</dbReference>
<keyword evidence="8 9" id="KW-0472">Membrane</keyword>
<gene>
    <name evidence="9 10" type="primary">secE</name>
    <name evidence="10" type="ORF">GCM10009126_01700</name>
</gene>
<keyword evidence="7 9" id="KW-0811">Translocation</keyword>
<organism evidence="10 11">
    <name type="scientific">Rhodanobacter caeni</name>
    <dbReference type="NCBI Taxonomy" id="657654"/>
    <lineage>
        <taxon>Bacteria</taxon>
        <taxon>Pseudomonadati</taxon>
        <taxon>Pseudomonadota</taxon>
        <taxon>Gammaproteobacteria</taxon>
        <taxon>Lysobacterales</taxon>
        <taxon>Rhodanobacteraceae</taxon>
        <taxon>Rhodanobacter</taxon>
    </lineage>
</organism>
<evidence type="ECO:0000256" key="9">
    <source>
        <dbReference type="HAMAP-Rule" id="MF_00422"/>
    </source>
</evidence>
<evidence type="ECO:0000256" key="3">
    <source>
        <dbReference type="ARBA" id="ARBA00022475"/>
    </source>
</evidence>
<dbReference type="PROSITE" id="PS01067">
    <property type="entry name" value="SECE_SEC61G"/>
    <property type="match status" value="1"/>
</dbReference>
<evidence type="ECO:0000313" key="11">
    <source>
        <dbReference type="Proteomes" id="UP001500657"/>
    </source>
</evidence>
<evidence type="ECO:0000256" key="8">
    <source>
        <dbReference type="ARBA" id="ARBA00023136"/>
    </source>
</evidence>
<dbReference type="PRINTS" id="PR01650">
    <property type="entry name" value="SECETRNLCASE"/>
</dbReference>
<dbReference type="PANTHER" id="PTHR33910">
    <property type="entry name" value="PROTEIN TRANSLOCASE SUBUNIT SECE"/>
    <property type="match status" value="1"/>
</dbReference>
<keyword evidence="2 9" id="KW-0813">Transport</keyword>
<comment type="function">
    <text evidence="9">Essential subunit of the Sec protein translocation channel SecYEG. Clamps together the 2 halves of SecY. May contact the channel plug during translocation.</text>
</comment>
<evidence type="ECO:0000256" key="4">
    <source>
        <dbReference type="ARBA" id="ARBA00022692"/>
    </source>
</evidence>
<reference evidence="10 11" key="1">
    <citation type="journal article" date="2019" name="Int. J. Syst. Evol. Microbiol.">
        <title>The Global Catalogue of Microorganisms (GCM) 10K type strain sequencing project: providing services to taxonomists for standard genome sequencing and annotation.</title>
        <authorList>
            <consortium name="The Broad Institute Genomics Platform"/>
            <consortium name="The Broad Institute Genome Sequencing Center for Infectious Disease"/>
            <person name="Wu L."/>
            <person name="Ma J."/>
        </authorList>
    </citation>
    <scope>NUCLEOTIDE SEQUENCE [LARGE SCALE GENOMIC DNA]</scope>
    <source>
        <strain evidence="10 11">JCM 16242</strain>
    </source>
</reference>
<feature type="transmembrane region" description="Helical" evidence="9">
    <location>
        <begin position="39"/>
        <end position="56"/>
    </location>
</feature>
<keyword evidence="6 9" id="KW-1133">Transmembrane helix</keyword>
<feature type="transmembrane region" description="Helical" evidence="9">
    <location>
        <begin position="119"/>
        <end position="142"/>
    </location>
</feature>
<comment type="subunit">
    <text evidence="9">Component of the Sec protein translocase complex. Heterotrimer consisting of SecY, SecE and SecG subunits. The heterotrimers can form oligomers, although 1 heterotrimer is thought to be able to translocate proteins. Interacts with the ribosome. Interacts with SecDF, and other proteins may be involved. Interacts with SecA.</text>
</comment>
<comment type="similarity">
    <text evidence="9">Belongs to the SecE/SEC61-gamma family.</text>
</comment>
<dbReference type="EMBL" id="BAAAFO010000001">
    <property type="protein sequence ID" value="GAA0239744.1"/>
    <property type="molecule type" value="Genomic_DNA"/>
</dbReference>
<dbReference type="Pfam" id="PF00584">
    <property type="entry name" value="SecE"/>
    <property type="match status" value="1"/>
</dbReference>
<comment type="caution">
    <text evidence="9">Lacks conserved residue(s) required for the propagation of feature annotation.</text>
</comment>
<name>A0ABN0U5W1_9GAMM</name>
<feature type="transmembrane region" description="Helical" evidence="9">
    <location>
        <begin position="68"/>
        <end position="86"/>
    </location>
</feature>
<evidence type="ECO:0000256" key="6">
    <source>
        <dbReference type="ARBA" id="ARBA00022989"/>
    </source>
</evidence>